<dbReference type="PANTHER" id="PTHR10502">
    <property type="entry name" value="ANNEXIN"/>
    <property type="match status" value="1"/>
</dbReference>
<dbReference type="InterPro" id="IPR037104">
    <property type="entry name" value="Annexin_sf"/>
</dbReference>
<accession>A0ABV0PSN9</accession>
<keyword evidence="2 4" id="KW-0677">Repeat</keyword>
<evidence type="ECO:0000256" key="3">
    <source>
        <dbReference type="ARBA" id="ARBA00023216"/>
    </source>
</evidence>
<keyword evidence="4" id="KW-0106">Calcium</keyword>
<evidence type="ECO:0000313" key="5">
    <source>
        <dbReference type="EMBL" id="MEQ2186521.1"/>
    </source>
</evidence>
<evidence type="ECO:0000256" key="1">
    <source>
        <dbReference type="ARBA" id="ARBA00007831"/>
    </source>
</evidence>
<comment type="domain">
    <text evidence="4">A pair of annexin repeats may form one binding site for calcium and phospholipid.</text>
</comment>
<dbReference type="PROSITE" id="PS00223">
    <property type="entry name" value="ANNEXIN_1"/>
    <property type="match status" value="1"/>
</dbReference>
<protein>
    <recommendedName>
        <fullName evidence="4">Annexin</fullName>
    </recommendedName>
</protein>
<keyword evidence="3 4" id="KW-0041">Annexin</keyword>
<name>A0ABV0PSN9_9TELE</name>
<evidence type="ECO:0000313" key="6">
    <source>
        <dbReference type="Proteomes" id="UP001476798"/>
    </source>
</evidence>
<evidence type="ECO:0000256" key="2">
    <source>
        <dbReference type="ARBA" id="ARBA00022737"/>
    </source>
</evidence>
<gene>
    <name evidence="5" type="primary">ANXA4</name>
    <name evidence="5" type="ORF">GOODEAATRI_029488</name>
</gene>
<dbReference type="Pfam" id="PF00191">
    <property type="entry name" value="Annexin"/>
    <property type="match status" value="1"/>
</dbReference>
<dbReference type="SMART" id="SM00335">
    <property type="entry name" value="ANX"/>
    <property type="match status" value="1"/>
</dbReference>
<organism evidence="5 6">
    <name type="scientific">Goodea atripinnis</name>
    <dbReference type="NCBI Taxonomy" id="208336"/>
    <lineage>
        <taxon>Eukaryota</taxon>
        <taxon>Metazoa</taxon>
        <taxon>Chordata</taxon>
        <taxon>Craniata</taxon>
        <taxon>Vertebrata</taxon>
        <taxon>Euteleostomi</taxon>
        <taxon>Actinopterygii</taxon>
        <taxon>Neopterygii</taxon>
        <taxon>Teleostei</taxon>
        <taxon>Neoteleostei</taxon>
        <taxon>Acanthomorphata</taxon>
        <taxon>Ovalentaria</taxon>
        <taxon>Atherinomorphae</taxon>
        <taxon>Cyprinodontiformes</taxon>
        <taxon>Goodeidae</taxon>
        <taxon>Goodea</taxon>
    </lineage>
</organism>
<dbReference type="Gene3D" id="1.10.220.10">
    <property type="entry name" value="Annexin"/>
    <property type="match status" value="1"/>
</dbReference>
<dbReference type="PRINTS" id="PR00196">
    <property type="entry name" value="ANNEXIN"/>
</dbReference>
<comment type="caution">
    <text evidence="5">The sequence shown here is derived from an EMBL/GenBank/DDBJ whole genome shotgun (WGS) entry which is preliminary data.</text>
</comment>
<comment type="similarity">
    <text evidence="1 4">Belongs to the annexin family.</text>
</comment>
<evidence type="ECO:0000256" key="4">
    <source>
        <dbReference type="RuleBase" id="RU003540"/>
    </source>
</evidence>
<dbReference type="InterPro" id="IPR018252">
    <property type="entry name" value="Annexin_repeat_CS"/>
</dbReference>
<dbReference type="InterPro" id="IPR018502">
    <property type="entry name" value="Annexin_repeat"/>
</dbReference>
<dbReference type="SUPFAM" id="SSF47874">
    <property type="entry name" value="Annexin"/>
    <property type="match status" value="1"/>
</dbReference>
<keyword evidence="4" id="KW-0111">Calcium/phospholipid-binding</keyword>
<reference evidence="5 6" key="1">
    <citation type="submission" date="2021-06" db="EMBL/GenBank/DDBJ databases">
        <authorList>
            <person name="Palmer J.M."/>
        </authorList>
    </citation>
    <scope>NUCLEOTIDE SEQUENCE [LARGE SCALE GENOMIC DNA]</scope>
    <source>
        <strain evidence="5 6">GA_2019</strain>
        <tissue evidence="5">Muscle</tissue>
    </source>
</reference>
<feature type="non-terminal residue" evidence="5">
    <location>
        <position position="1"/>
    </location>
</feature>
<sequence>IGNRGTVTEASGFDAAADAQKLRGAMKGAGTDEAAIIDVLAHRTIAQRQRIKEAFKQTVGKELADELSSELSGTFKAVVLGLLMLSPVYDAYELKSAMKVRICHLVSFCEGSRKQIMLCNLFINICKAFDNK</sequence>
<dbReference type="EMBL" id="JAHRIO010084332">
    <property type="protein sequence ID" value="MEQ2186521.1"/>
    <property type="molecule type" value="Genomic_DNA"/>
</dbReference>
<dbReference type="Proteomes" id="UP001476798">
    <property type="component" value="Unassembled WGS sequence"/>
</dbReference>
<dbReference type="PANTHER" id="PTHR10502:SF28">
    <property type="entry name" value="ANNEXIN A4"/>
    <property type="match status" value="1"/>
</dbReference>
<keyword evidence="6" id="KW-1185">Reference proteome</keyword>
<proteinExistence type="inferred from homology"/>
<dbReference type="InterPro" id="IPR001464">
    <property type="entry name" value="Annexin"/>
</dbReference>
<dbReference type="PROSITE" id="PS51897">
    <property type="entry name" value="ANNEXIN_2"/>
    <property type="match status" value="1"/>
</dbReference>